<accession>A0ABD1M3W8</accession>
<dbReference type="Gene3D" id="1.10.630.10">
    <property type="entry name" value="Cytochrome P450"/>
    <property type="match status" value="1"/>
</dbReference>
<reference evidence="14 15" key="1">
    <citation type="submission" date="2024-08" db="EMBL/GenBank/DDBJ databases">
        <title>Insights into the chromosomal genome structure of Flemingia macrophylla.</title>
        <authorList>
            <person name="Ding Y."/>
            <person name="Zhao Y."/>
            <person name="Bi W."/>
            <person name="Wu M."/>
            <person name="Zhao G."/>
            <person name="Gong Y."/>
            <person name="Li W."/>
            <person name="Zhang P."/>
        </authorList>
    </citation>
    <scope>NUCLEOTIDE SEQUENCE [LARGE SCALE GENOMIC DNA]</scope>
    <source>
        <strain evidence="14">DYQJB</strain>
        <tissue evidence="14">Leaf</tissue>
    </source>
</reference>
<dbReference type="GO" id="GO:0016705">
    <property type="term" value="F:oxidoreductase activity, acting on paired donors, with incorporation or reduction of molecular oxygen"/>
    <property type="evidence" value="ECO:0007669"/>
    <property type="project" value="UniProtKB-ARBA"/>
</dbReference>
<comment type="cofactor">
    <cofactor evidence="11">
        <name>heme</name>
        <dbReference type="ChEBI" id="CHEBI:30413"/>
    </cofactor>
</comment>
<evidence type="ECO:0000256" key="6">
    <source>
        <dbReference type="ARBA" id="ARBA00022989"/>
    </source>
</evidence>
<keyword evidence="5 11" id="KW-0479">Metal-binding</keyword>
<evidence type="ECO:0000256" key="11">
    <source>
        <dbReference type="PIRSR" id="PIRSR602401-1"/>
    </source>
</evidence>
<keyword evidence="8 11" id="KW-0408">Iron</keyword>
<evidence type="ECO:0000256" key="12">
    <source>
        <dbReference type="RuleBase" id="RU000461"/>
    </source>
</evidence>
<evidence type="ECO:0000256" key="3">
    <source>
        <dbReference type="ARBA" id="ARBA00022617"/>
    </source>
</evidence>
<evidence type="ECO:0000256" key="5">
    <source>
        <dbReference type="ARBA" id="ARBA00022723"/>
    </source>
</evidence>
<comment type="similarity">
    <text evidence="2 12">Belongs to the cytochrome P450 family.</text>
</comment>
<evidence type="ECO:0000256" key="9">
    <source>
        <dbReference type="ARBA" id="ARBA00023033"/>
    </source>
</evidence>
<evidence type="ECO:0000256" key="1">
    <source>
        <dbReference type="ARBA" id="ARBA00004167"/>
    </source>
</evidence>
<keyword evidence="15" id="KW-1185">Reference proteome</keyword>
<dbReference type="GO" id="GO:0046872">
    <property type="term" value="F:metal ion binding"/>
    <property type="evidence" value="ECO:0007669"/>
    <property type="project" value="UniProtKB-KW"/>
</dbReference>
<evidence type="ECO:0000313" key="15">
    <source>
        <dbReference type="Proteomes" id="UP001603857"/>
    </source>
</evidence>
<evidence type="ECO:0008006" key="16">
    <source>
        <dbReference type="Google" id="ProtNLM"/>
    </source>
</evidence>
<dbReference type="EMBL" id="JBGMDY010000006">
    <property type="protein sequence ID" value="KAL2330463.1"/>
    <property type="molecule type" value="Genomic_DNA"/>
</dbReference>
<evidence type="ECO:0000256" key="10">
    <source>
        <dbReference type="ARBA" id="ARBA00023136"/>
    </source>
</evidence>
<keyword evidence="6 13" id="KW-1133">Transmembrane helix</keyword>
<comment type="subcellular location">
    <subcellularLocation>
        <location evidence="1">Membrane</location>
        <topology evidence="1">Single-pass membrane protein</topology>
    </subcellularLocation>
</comment>
<dbReference type="AlphaFoldDB" id="A0ABD1M3W8"/>
<feature type="transmembrane region" description="Helical" evidence="13">
    <location>
        <begin position="12"/>
        <end position="31"/>
    </location>
</feature>
<evidence type="ECO:0000256" key="7">
    <source>
        <dbReference type="ARBA" id="ARBA00023002"/>
    </source>
</evidence>
<dbReference type="InterPro" id="IPR002401">
    <property type="entry name" value="Cyt_P450_E_grp-I"/>
</dbReference>
<feature type="binding site" description="axial binding residue" evidence="11">
    <location>
        <position position="480"/>
    </location>
    <ligand>
        <name>heme</name>
        <dbReference type="ChEBI" id="CHEBI:30413"/>
    </ligand>
    <ligandPart>
        <name>Fe</name>
        <dbReference type="ChEBI" id="CHEBI:18248"/>
    </ligandPart>
</feature>
<dbReference type="InterPro" id="IPR017972">
    <property type="entry name" value="Cyt_P450_CS"/>
</dbReference>
<dbReference type="GO" id="GO:0016020">
    <property type="term" value="C:membrane"/>
    <property type="evidence" value="ECO:0007669"/>
    <property type="project" value="UniProtKB-SubCell"/>
</dbReference>
<proteinExistence type="inferred from homology"/>
<evidence type="ECO:0000256" key="2">
    <source>
        <dbReference type="ARBA" id="ARBA00010617"/>
    </source>
</evidence>
<dbReference type="Pfam" id="PF00067">
    <property type="entry name" value="p450"/>
    <property type="match status" value="1"/>
</dbReference>
<keyword evidence="7 12" id="KW-0560">Oxidoreductase</keyword>
<evidence type="ECO:0000256" key="13">
    <source>
        <dbReference type="SAM" id="Phobius"/>
    </source>
</evidence>
<keyword evidence="9 12" id="KW-0503">Monooxygenase</keyword>
<dbReference type="InterPro" id="IPR036396">
    <property type="entry name" value="Cyt_P450_sf"/>
</dbReference>
<keyword evidence="3 11" id="KW-0349">Heme</keyword>
<protein>
    <recommendedName>
        <fullName evidence="16">Cytochrome P450</fullName>
    </recommendedName>
</protein>
<organism evidence="14 15">
    <name type="scientific">Flemingia macrophylla</name>
    <dbReference type="NCBI Taxonomy" id="520843"/>
    <lineage>
        <taxon>Eukaryota</taxon>
        <taxon>Viridiplantae</taxon>
        <taxon>Streptophyta</taxon>
        <taxon>Embryophyta</taxon>
        <taxon>Tracheophyta</taxon>
        <taxon>Spermatophyta</taxon>
        <taxon>Magnoliopsida</taxon>
        <taxon>eudicotyledons</taxon>
        <taxon>Gunneridae</taxon>
        <taxon>Pentapetalae</taxon>
        <taxon>rosids</taxon>
        <taxon>fabids</taxon>
        <taxon>Fabales</taxon>
        <taxon>Fabaceae</taxon>
        <taxon>Papilionoideae</taxon>
        <taxon>50 kb inversion clade</taxon>
        <taxon>NPAAA clade</taxon>
        <taxon>indigoferoid/millettioid clade</taxon>
        <taxon>Phaseoleae</taxon>
        <taxon>Flemingia</taxon>
    </lineage>
</organism>
<dbReference type="PRINTS" id="PR00385">
    <property type="entry name" value="P450"/>
</dbReference>
<comment type="caution">
    <text evidence="14">The sequence shown here is derived from an EMBL/GenBank/DDBJ whole genome shotgun (WGS) entry which is preliminary data.</text>
</comment>
<keyword evidence="10 13" id="KW-0472">Membrane</keyword>
<dbReference type="PANTHER" id="PTHR24282">
    <property type="entry name" value="CYTOCHROME P450 FAMILY MEMBER"/>
    <property type="match status" value="1"/>
</dbReference>
<keyword evidence="4 13" id="KW-0812">Transmembrane</keyword>
<dbReference type="PRINTS" id="PR00463">
    <property type="entry name" value="EP450I"/>
</dbReference>
<dbReference type="InterPro" id="IPR050665">
    <property type="entry name" value="Cytochrome_P450_Monooxygen"/>
</dbReference>
<dbReference type="PROSITE" id="PS00086">
    <property type="entry name" value="CYTOCHROME_P450"/>
    <property type="match status" value="1"/>
</dbReference>
<dbReference type="Proteomes" id="UP001603857">
    <property type="component" value="Unassembled WGS sequence"/>
</dbReference>
<dbReference type="GO" id="GO:0004497">
    <property type="term" value="F:monooxygenase activity"/>
    <property type="evidence" value="ECO:0007669"/>
    <property type="project" value="UniProtKB-KW"/>
</dbReference>
<evidence type="ECO:0000256" key="4">
    <source>
        <dbReference type="ARBA" id="ARBA00022692"/>
    </source>
</evidence>
<name>A0ABD1M3W8_9FABA</name>
<sequence>MEAEKVVKEIWYSVVFLATWSIMVFLYVKLWHEPRRIRSALQKQGISGPKPSFPFGNVSEMQQLQSKQLSPLSLDALDDWTSSIFPYFHTWRQRYGSTFMYSTGTKQHLYVENPELVKWIGMNKSLELGRPTYLTKVLKPLLGRGIVRSNGLNWAFQRNLLAPEFFQSKIKNWVDIMEESTMEIVKKWESHITESEGGVAELVIDEDMKALTGNVISQACFGSTYAQGNLIFEKLAKMQTALSKPSNLFGFLNLRFLPTKENKEIWKLEKEVEIMILKLIKDREAENQKSNTDGNHKDMLQVVLEGVASVDSGRKDIFEPGYNTEQLVLDICKNMYFAGSESTALSIIWTLLLLALYPEWQDRVRSEIKETYGSMLPHSFHDMDKLRNLKALTMVIQESLRLYGPAITAARATLSEVKLGEQVFPKGINMWLFMPAMHRDSENWGPYAREFKPERFAGGVSAACKYPQAYAPFGLGSRICLGQNLALLEMKHVLCLLLSSFSFAVSPNYLHCPVYNMLLTPKYGMRLLVSKAHKNVA</sequence>
<evidence type="ECO:0000256" key="8">
    <source>
        <dbReference type="ARBA" id="ARBA00023004"/>
    </source>
</evidence>
<dbReference type="InterPro" id="IPR001128">
    <property type="entry name" value="Cyt_P450"/>
</dbReference>
<dbReference type="PANTHER" id="PTHR24282:SF130">
    <property type="entry name" value="CYTOCHROME P450 FAMILY PROTEIN"/>
    <property type="match status" value="1"/>
</dbReference>
<dbReference type="SUPFAM" id="SSF48264">
    <property type="entry name" value="Cytochrome P450"/>
    <property type="match status" value="1"/>
</dbReference>
<evidence type="ECO:0000313" key="14">
    <source>
        <dbReference type="EMBL" id="KAL2330463.1"/>
    </source>
</evidence>
<gene>
    <name evidence="14" type="ORF">Fmac_018044</name>
</gene>